<dbReference type="GO" id="GO:0003723">
    <property type="term" value="F:RNA binding"/>
    <property type="evidence" value="ECO:0007669"/>
    <property type="project" value="InterPro"/>
</dbReference>
<reference evidence="4" key="1">
    <citation type="submission" date="2016-04" db="EMBL/GenBank/DDBJ databases">
        <title>Cephalotus genome sequencing.</title>
        <authorList>
            <person name="Fukushima K."/>
            <person name="Hasebe M."/>
            <person name="Fang X."/>
        </authorList>
    </citation>
    <scope>NUCLEOTIDE SEQUENCE [LARGE SCALE GENOMIC DNA]</scope>
    <source>
        <strain evidence="4">cv. St1</strain>
    </source>
</reference>
<dbReference type="Pfam" id="PF01535">
    <property type="entry name" value="PPR"/>
    <property type="match status" value="2"/>
</dbReference>
<gene>
    <name evidence="3" type="ORF">CFOL_v3_22524</name>
</gene>
<dbReference type="AlphaFoldDB" id="A0A1Q3CFQ6"/>
<evidence type="ECO:0000256" key="2">
    <source>
        <dbReference type="PROSITE-ProRule" id="PRU00708"/>
    </source>
</evidence>
<dbReference type="InterPro" id="IPR011990">
    <property type="entry name" value="TPR-like_helical_dom_sf"/>
</dbReference>
<sequence>MKLLLVSFHQIPKNLTPLSQLLLSLKPYSSTTTYRETKWNSATNVIITHPTLSIMESCTSMRQLKQIQAHMTPTGLISHTFPVSRVLSFCALAHSGDINHAHFLFTQIQNPNTYIWNTMIRGYTKAQNPKMGFLFFRRMIEEHVEMDSRSFVFALKACSKFLGVLEGKTVHCNIWKMGFISDLLVQNGVIHFYADGGWVSFARQVFDESSVRDVFSWTSMIDGYAAHDCSNEALDLFDLMLLSDAEPNEVTMVAVISACSQIGDLRVGKSIHAYIKKKIVNFSLNLQNALLDLYVKCGCLNTAMEIFNKMEMRDVFSWTSMVNGYAKYGELDYGRRLFNEMPERNVVSWNAMIAGYSQNSRPKEALELFHDMLKAGFAPMGDSLACVLSACGQLGCLDLGLWIQHYYINENRIKLSVILANAFIDMFAKCGVIDAAAKLFNGMSQRNLVSWNSMIAAYAAHGEAKEALILFERMKSCGLKPDDITFVGILSACSHGGLISEGLEIFENMEKYGGVEPKGEHYACMIDLFGRTGLLEEAYELIKKMPMKPSEAAWGAILNACRMHGNVEMAKLAANKLLHLDPEDSGIYVLLASICAKGRRWGDVGMFRSMMRERRIKKMPGCSSIEVEGEFHEFSVADVSHPLSKEIYKVLNEVTLQCFPHL</sequence>
<dbReference type="Proteomes" id="UP000187406">
    <property type="component" value="Unassembled WGS sequence"/>
</dbReference>
<organism evidence="3 4">
    <name type="scientific">Cephalotus follicularis</name>
    <name type="common">Albany pitcher plant</name>
    <dbReference type="NCBI Taxonomy" id="3775"/>
    <lineage>
        <taxon>Eukaryota</taxon>
        <taxon>Viridiplantae</taxon>
        <taxon>Streptophyta</taxon>
        <taxon>Embryophyta</taxon>
        <taxon>Tracheophyta</taxon>
        <taxon>Spermatophyta</taxon>
        <taxon>Magnoliopsida</taxon>
        <taxon>eudicotyledons</taxon>
        <taxon>Gunneridae</taxon>
        <taxon>Pentapetalae</taxon>
        <taxon>rosids</taxon>
        <taxon>fabids</taxon>
        <taxon>Oxalidales</taxon>
        <taxon>Cephalotaceae</taxon>
        <taxon>Cephalotus</taxon>
    </lineage>
</organism>
<feature type="repeat" description="PPR" evidence="2">
    <location>
        <begin position="482"/>
        <end position="516"/>
    </location>
</feature>
<dbReference type="InterPro" id="IPR046848">
    <property type="entry name" value="E_motif"/>
</dbReference>
<comment type="caution">
    <text evidence="3">The sequence shown here is derived from an EMBL/GenBank/DDBJ whole genome shotgun (WGS) entry which is preliminary data.</text>
</comment>
<feature type="repeat" description="PPR" evidence="2">
    <location>
        <begin position="447"/>
        <end position="481"/>
    </location>
</feature>
<proteinExistence type="predicted"/>
<feature type="repeat" description="PPR" evidence="2">
    <location>
        <begin position="213"/>
        <end position="247"/>
    </location>
</feature>
<name>A0A1Q3CFQ6_CEPFO</name>
<evidence type="ECO:0000313" key="3">
    <source>
        <dbReference type="EMBL" id="GAV79059.1"/>
    </source>
</evidence>
<dbReference type="Gene3D" id="1.25.40.10">
    <property type="entry name" value="Tetratricopeptide repeat domain"/>
    <property type="match status" value="4"/>
</dbReference>
<dbReference type="InParanoid" id="A0A1Q3CFQ6"/>
<dbReference type="PANTHER" id="PTHR47926">
    <property type="entry name" value="PENTATRICOPEPTIDE REPEAT-CONTAINING PROTEIN"/>
    <property type="match status" value="1"/>
</dbReference>
<dbReference type="PANTHER" id="PTHR47926:SF387">
    <property type="entry name" value="PENTATRICOPEPTIDE REPEAT-CONTAINING PROTEIN"/>
    <property type="match status" value="1"/>
</dbReference>
<evidence type="ECO:0000256" key="1">
    <source>
        <dbReference type="ARBA" id="ARBA00022737"/>
    </source>
</evidence>
<feature type="repeat" description="PPR" evidence="2">
    <location>
        <begin position="345"/>
        <end position="379"/>
    </location>
</feature>
<dbReference type="NCBIfam" id="TIGR00756">
    <property type="entry name" value="PPR"/>
    <property type="match status" value="6"/>
</dbReference>
<dbReference type="FunFam" id="1.25.40.10:FF:000348">
    <property type="entry name" value="Pentatricopeptide repeat-containing protein chloroplastic"/>
    <property type="match status" value="1"/>
</dbReference>
<dbReference type="EMBL" id="BDDD01001909">
    <property type="protein sequence ID" value="GAV79059.1"/>
    <property type="molecule type" value="Genomic_DNA"/>
</dbReference>
<dbReference type="InterPro" id="IPR046960">
    <property type="entry name" value="PPR_At4g14850-like_plant"/>
</dbReference>
<dbReference type="OrthoDB" id="185373at2759"/>
<dbReference type="FunFam" id="1.25.40.10:FF:000470">
    <property type="entry name" value="Pentatricopeptide repeat-containing protein At5g66520"/>
    <property type="match status" value="1"/>
</dbReference>
<protein>
    <submittedName>
        <fullName evidence="3">PPR domain-containing protein/PPR_2 domain-containing protein</fullName>
    </submittedName>
</protein>
<evidence type="ECO:0000313" key="4">
    <source>
        <dbReference type="Proteomes" id="UP000187406"/>
    </source>
</evidence>
<dbReference type="GO" id="GO:0009451">
    <property type="term" value="P:RNA modification"/>
    <property type="evidence" value="ECO:0007669"/>
    <property type="project" value="InterPro"/>
</dbReference>
<keyword evidence="1" id="KW-0677">Repeat</keyword>
<accession>A0A1Q3CFQ6</accession>
<dbReference type="FunFam" id="1.25.40.10:FF:000184">
    <property type="entry name" value="Pentatricopeptide repeat-containing protein, chloroplastic"/>
    <property type="match status" value="1"/>
</dbReference>
<feature type="repeat" description="PPR" evidence="2">
    <location>
        <begin position="112"/>
        <end position="146"/>
    </location>
</feature>
<dbReference type="PROSITE" id="PS51375">
    <property type="entry name" value="PPR"/>
    <property type="match status" value="6"/>
</dbReference>
<dbReference type="Pfam" id="PF13041">
    <property type="entry name" value="PPR_2"/>
    <property type="match status" value="4"/>
</dbReference>
<dbReference type="InterPro" id="IPR002885">
    <property type="entry name" value="PPR_rpt"/>
</dbReference>
<dbReference type="Pfam" id="PF20431">
    <property type="entry name" value="E_motif"/>
    <property type="match status" value="1"/>
</dbReference>
<feature type="repeat" description="PPR" evidence="2">
    <location>
        <begin position="314"/>
        <end position="344"/>
    </location>
</feature>
<keyword evidence="4" id="KW-1185">Reference proteome</keyword>